<dbReference type="Proteomes" id="UP000537260">
    <property type="component" value="Unassembled WGS sequence"/>
</dbReference>
<dbReference type="AlphaFoldDB" id="A0A7Z0EEZ3"/>
<comment type="caution">
    <text evidence="2">The sequence shown here is derived from an EMBL/GenBank/DDBJ whole genome shotgun (WGS) entry which is preliminary data.</text>
</comment>
<protein>
    <recommendedName>
        <fullName evidence="1">Amidohydrolase 3 domain-containing protein</fullName>
    </recommendedName>
</protein>
<sequence length="541" mass="56769">MGFTVFENGVFHTLVAGASAPHGPTSLVVSGESIAFMGSSAECRDLTGGRHETIDLGGAHVVPGFADSHLHTAQLALQSTELNLSSAISLEQALALVTEHIARRNTPSSSALNDSAGDWVFGGRWNNRVWADTEVPTRWQLDTVTGGIPVALHHGDLHTYWVNSAALSRMGITRDTPDPVGGSIVRDADGEPTGILGEAAAFAAERFFAPLTSTDLDATIEHTLQGLLAHGITTIHDIDGTDAHRAFRTLHTAGRLPLRVQKLMPVAELDALLDAGIRSGDGDSMLRYGAVKIFGDGSLSSHTCLLHEAYPAQPDNTGIAVTPPELLDSLVERCNAAGLAAAVHAIGDGAVSNALSALERVSGPGASRSILPNRIEHVQHIAPSDVARLGALPVVACMQPASCTSDIDMVDQILWGRDLGSYAWRSILDAGGTLAFSSDAPVESTNPFTGIFAAVTRQRPGGYPTGGWQPEQRASRAEAFAAYTSGPAVASAESRIKGRLAPGFLADFAVLDRDPFSVDDTALLDTTIALTVVGGIVRWAR</sequence>
<dbReference type="InterPro" id="IPR013108">
    <property type="entry name" value="Amidohydro_3"/>
</dbReference>
<gene>
    <name evidence="2" type="ORF">HNR05_002230</name>
</gene>
<keyword evidence="3" id="KW-1185">Reference proteome</keyword>
<dbReference type="SUPFAM" id="SSF51338">
    <property type="entry name" value="Composite domain of metallo-dependent hydrolases"/>
    <property type="match status" value="1"/>
</dbReference>
<feature type="domain" description="Amidohydrolase 3" evidence="1">
    <location>
        <begin position="52"/>
        <end position="535"/>
    </location>
</feature>
<name>A0A7Z0EEZ3_9MICO</name>
<dbReference type="Gene3D" id="3.20.20.140">
    <property type="entry name" value="Metal-dependent hydrolases"/>
    <property type="match status" value="1"/>
</dbReference>
<evidence type="ECO:0000313" key="2">
    <source>
        <dbReference type="EMBL" id="NYJ20439.1"/>
    </source>
</evidence>
<dbReference type="PANTHER" id="PTHR22642:SF2">
    <property type="entry name" value="PROTEIN LONG AFTER FAR-RED 3"/>
    <property type="match status" value="1"/>
</dbReference>
<dbReference type="EMBL" id="JACCFM010000001">
    <property type="protein sequence ID" value="NYJ20439.1"/>
    <property type="molecule type" value="Genomic_DNA"/>
</dbReference>
<organism evidence="2 3">
    <name type="scientific">Glaciibacter psychrotolerans</name>
    <dbReference type="NCBI Taxonomy" id="670054"/>
    <lineage>
        <taxon>Bacteria</taxon>
        <taxon>Bacillati</taxon>
        <taxon>Actinomycetota</taxon>
        <taxon>Actinomycetes</taxon>
        <taxon>Micrococcales</taxon>
        <taxon>Microbacteriaceae</taxon>
        <taxon>Glaciibacter</taxon>
    </lineage>
</organism>
<dbReference type="Gene3D" id="2.30.40.10">
    <property type="entry name" value="Urease, subunit C, domain 1"/>
    <property type="match status" value="1"/>
</dbReference>
<dbReference type="Gene3D" id="3.10.310.70">
    <property type="match status" value="1"/>
</dbReference>
<evidence type="ECO:0000259" key="1">
    <source>
        <dbReference type="Pfam" id="PF07969"/>
    </source>
</evidence>
<dbReference type="RefSeq" id="WP_179579048.1">
    <property type="nucleotide sequence ID" value="NZ_JACCFM010000001.1"/>
</dbReference>
<evidence type="ECO:0000313" key="3">
    <source>
        <dbReference type="Proteomes" id="UP000537260"/>
    </source>
</evidence>
<dbReference type="CDD" id="cd01300">
    <property type="entry name" value="YtcJ_like"/>
    <property type="match status" value="1"/>
</dbReference>
<dbReference type="InterPro" id="IPR032466">
    <property type="entry name" value="Metal_Hydrolase"/>
</dbReference>
<dbReference type="InterPro" id="IPR011059">
    <property type="entry name" value="Metal-dep_hydrolase_composite"/>
</dbReference>
<accession>A0A7Z0EEZ3</accession>
<dbReference type="InterPro" id="IPR033932">
    <property type="entry name" value="YtcJ-like"/>
</dbReference>
<reference evidence="2 3" key="1">
    <citation type="submission" date="2020-07" db="EMBL/GenBank/DDBJ databases">
        <title>Sequencing the genomes of 1000 actinobacteria strains.</title>
        <authorList>
            <person name="Klenk H.-P."/>
        </authorList>
    </citation>
    <scope>NUCLEOTIDE SEQUENCE [LARGE SCALE GENOMIC DNA]</scope>
    <source>
        <strain evidence="2 3">LI1</strain>
    </source>
</reference>
<proteinExistence type="predicted"/>
<dbReference type="Pfam" id="PF07969">
    <property type="entry name" value="Amidohydro_3"/>
    <property type="match status" value="1"/>
</dbReference>
<dbReference type="PANTHER" id="PTHR22642">
    <property type="entry name" value="IMIDAZOLONEPROPIONASE"/>
    <property type="match status" value="1"/>
</dbReference>
<dbReference type="SUPFAM" id="SSF51556">
    <property type="entry name" value="Metallo-dependent hydrolases"/>
    <property type="match status" value="1"/>
</dbReference>
<dbReference type="GO" id="GO:0016810">
    <property type="term" value="F:hydrolase activity, acting on carbon-nitrogen (but not peptide) bonds"/>
    <property type="evidence" value="ECO:0007669"/>
    <property type="project" value="InterPro"/>
</dbReference>